<keyword evidence="2" id="KW-0732">Signal</keyword>
<accession>A0A839S2Q8</accession>
<feature type="signal peptide" evidence="2">
    <location>
        <begin position="1"/>
        <end position="22"/>
    </location>
</feature>
<organism evidence="3 4">
    <name type="scientific">Prauserella isguenensis</name>
    <dbReference type="NCBI Taxonomy" id="1470180"/>
    <lineage>
        <taxon>Bacteria</taxon>
        <taxon>Bacillati</taxon>
        <taxon>Actinomycetota</taxon>
        <taxon>Actinomycetes</taxon>
        <taxon>Pseudonocardiales</taxon>
        <taxon>Pseudonocardiaceae</taxon>
        <taxon>Prauserella</taxon>
    </lineage>
</organism>
<evidence type="ECO:0000256" key="2">
    <source>
        <dbReference type="SAM" id="SignalP"/>
    </source>
</evidence>
<feature type="chain" id="PRO_5032659715" description="DUF732 domain-containing protein" evidence="2">
    <location>
        <begin position="23"/>
        <end position="180"/>
    </location>
</feature>
<dbReference type="RefSeq" id="WP_183654074.1">
    <property type="nucleotide sequence ID" value="NZ_JACHWU010000003.1"/>
</dbReference>
<dbReference type="AlphaFoldDB" id="A0A839S2Q8"/>
<protein>
    <recommendedName>
        <fullName evidence="5">DUF732 domain-containing protein</fullName>
    </recommendedName>
</protein>
<evidence type="ECO:0000313" key="3">
    <source>
        <dbReference type="EMBL" id="MBB3051594.1"/>
    </source>
</evidence>
<feature type="region of interest" description="Disordered" evidence="1">
    <location>
        <begin position="39"/>
        <end position="64"/>
    </location>
</feature>
<dbReference type="EMBL" id="JACHWU010000003">
    <property type="protein sequence ID" value="MBB3051594.1"/>
    <property type="molecule type" value="Genomic_DNA"/>
</dbReference>
<sequence length="180" mass="18141">MRRCGIALSALTVLLAPVAGCAATGSTEPSAGRAAPITVDAAPVDTEPPADTEPAGVPLRNGTPHAPFPLADSADYLATLTNAGVRPRTWTAAEQAAARTAGTAGQGTRGWSPETWVDLGLAACDRLYDADGDVAAVIRAVRGSLPTAGGYGWADMTAAERSTLIVTTAAEELCPDAAAQ</sequence>
<gene>
    <name evidence="3" type="ORF">FHS23_002623</name>
</gene>
<comment type="caution">
    <text evidence="3">The sequence shown here is derived from an EMBL/GenBank/DDBJ whole genome shotgun (WGS) entry which is preliminary data.</text>
</comment>
<evidence type="ECO:0000256" key="1">
    <source>
        <dbReference type="SAM" id="MobiDB-lite"/>
    </source>
</evidence>
<keyword evidence="4" id="KW-1185">Reference proteome</keyword>
<proteinExistence type="predicted"/>
<name>A0A839S2Q8_9PSEU</name>
<evidence type="ECO:0000313" key="4">
    <source>
        <dbReference type="Proteomes" id="UP000550714"/>
    </source>
</evidence>
<reference evidence="3 4" key="1">
    <citation type="submission" date="2020-08" db="EMBL/GenBank/DDBJ databases">
        <title>Genomic Encyclopedia of Type Strains, Phase III (KMG-III): the genomes of soil and plant-associated and newly described type strains.</title>
        <authorList>
            <person name="Whitman W."/>
        </authorList>
    </citation>
    <scope>NUCLEOTIDE SEQUENCE [LARGE SCALE GENOMIC DNA]</scope>
    <source>
        <strain evidence="3 4">CECT 8577</strain>
    </source>
</reference>
<evidence type="ECO:0008006" key="5">
    <source>
        <dbReference type="Google" id="ProtNLM"/>
    </source>
</evidence>
<dbReference type="Proteomes" id="UP000550714">
    <property type="component" value="Unassembled WGS sequence"/>
</dbReference>